<proteinExistence type="predicted"/>
<dbReference type="Pfam" id="PF01261">
    <property type="entry name" value="AP_endonuc_2"/>
    <property type="match status" value="1"/>
</dbReference>
<reference evidence="3 4" key="1">
    <citation type="submission" date="2019-02" db="EMBL/GenBank/DDBJ databases">
        <title>Deep-cultivation of Planctomycetes and their phenomic and genomic characterization uncovers novel biology.</title>
        <authorList>
            <person name="Wiegand S."/>
            <person name="Jogler M."/>
            <person name="Boedeker C."/>
            <person name="Pinto D."/>
            <person name="Vollmers J."/>
            <person name="Rivas-Marin E."/>
            <person name="Kohn T."/>
            <person name="Peeters S.H."/>
            <person name="Heuer A."/>
            <person name="Rast P."/>
            <person name="Oberbeckmann S."/>
            <person name="Bunk B."/>
            <person name="Jeske O."/>
            <person name="Meyerdierks A."/>
            <person name="Storesund J.E."/>
            <person name="Kallscheuer N."/>
            <person name="Luecker S."/>
            <person name="Lage O.M."/>
            <person name="Pohl T."/>
            <person name="Merkel B.J."/>
            <person name="Hornburger P."/>
            <person name="Mueller R.-W."/>
            <person name="Bruemmer F."/>
            <person name="Labrenz M."/>
            <person name="Spormann A.M."/>
            <person name="Op Den Camp H."/>
            <person name="Overmann J."/>
            <person name="Amann R."/>
            <person name="Jetten M.S.M."/>
            <person name="Mascher T."/>
            <person name="Medema M.H."/>
            <person name="Devos D.P."/>
            <person name="Kaster A.-K."/>
            <person name="Ovreas L."/>
            <person name="Rohde M."/>
            <person name="Galperin M.Y."/>
            <person name="Jogler C."/>
        </authorList>
    </citation>
    <scope>NUCLEOTIDE SEQUENCE [LARGE SCALE GENOMIC DNA]</scope>
    <source>
        <strain evidence="3 4">Pla52n</strain>
    </source>
</reference>
<dbReference type="AlphaFoldDB" id="A0A5C6AQ10"/>
<evidence type="ECO:0000313" key="3">
    <source>
        <dbReference type="EMBL" id="TWU01166.1"/>
    </source>
</evidence>
<feature type="region of interest" description="Disordered" evidence="1">
    <location>
        <begin position="1"/>
        <end position="21"/>
    </location>
</feature>
<dbReference type="InterPro" id="IPR013022">
    <property type="entry name" value="Xyl_isomerase-like_TIM-brl"/>
</dbReference>
<dbReference type="SUPFAM" id="SSF51658">
    <property type="entry name" value="Xylose isomerase-like"/>
    <property type="match status" value="1"/>
</dbReference>
<dbReference type="EC" id="5.3.1.-" evidence="3"/>
<keyword evidence="3" id="KW-0413">Isomerase</keyword>
<accession>A0A5C6AQ10</accession>
<dbReference type="OrthoDB" id="9779184at2"/>
<dbReference type="Gene3D" id="3.20.20.150">
    <property type="entry name" value="Divalent-metal-dependent TIM barrel enzymes"/>
    <property type="match status" value="1"/>
</dbReference>
<dbReference type="Proteomes" id="UP000320176">
    <property type="component" value="Unassembled WGS sequence"/>
</dbReference>
<evidence type="ECO:0000259" key="2">
    <source>
        <dbReference type="Pfam" id="PF01261"/>
    </source>
</evidence>
<dbReference type="EMBL" id="SJPN01000005">
    <property type="protein sequence ID" value="TWU01166.1"/>
    <property type="molecule type" value="Genomic_DNA"/>
</dbReference>
<dbReference type="InterPro" id="IPR050312">
    <property type="entry name" value="IolE/XylAMocC-like"/>
</dbReference>
<dbReference type="PANTHER" id="PTHR12110">
    <property type="entry name" value="HYDROXYPYRUVATE ISOMERASE"/>
    <property type="match status" value="1"/>
</dbReference>
<sequence length="317" mass="35014">MLLDDRENSETTDPSRNAFDLSSYGKKRTQVASRIHFKNLTGKNLTVKFAICNETFGDWPLDKALGLAAQHGYTGWEVAPFMLADDIRGFDQSSRTDYRNQVESAGLQIIGLHWLLAKTTGFYLTQLDDEVRGRTADYLSQLAQLCRDLGGDVMVLGSPAQRNFPESQTEEQAMDAAAQCLQLVVPALEKHDVKIAVEPLGRGEGNFLNTAAAGRDLIRRIDSPLVGLHLDVKAMSDEGTPIPQIIRDNADLTLHFHANDPNLRGPGMGEVKFEPIFEALRETQYDGWVSVEVFDYSPGVETLVSESMTNMKAALPA</sequence>
<dbReference type="GO" id="GO:0016853">
    <property type="term" value="F:isomerase activity"/>
    <property type="evidence" value="ECO:0007669"/>
    <property type="project" value="UniProtKB-KW"/>
</dbReference>
<keyword evidence="4" id="KW-1185">Reference proteome</keyword>
<gene>
    <name evidence="3" type="ORF">Pla52n_45380</name>
</gene>
<comment type="caution">
    <text evidence="3">The sequence shown here is derived from an EMBL/GenBank/DDBJ whole genome shotgun (WGS) entry which is preliminary data.</text>
</comment>
<protein>
    <submittedName>
        <fullName evidence="3">D-tagatose 3-epimerase</fullName>
        <ecNumber evidence="3">5.3.1.-</ecNumber>
    </submittedName>
</protein>
<dbReference type="PANTHER" id="PTHR12110:SF21">
    <property type="entry name" value="XYLOSE ISOMERASE-LIKE TIM BARREL DOMAIN-CONTAINING PROTEIN"/>
    <property type="match status" value="1"/>
</dbReference>
<name>A0A5C6AQ10_9BACT</name>
<dbReference type="InterPro" id="IPR036237">
    <property type="entry name" value="Xyl_isomerase-like_sf"/>
</dbReference>
<evidence type="ECO:0000256" key="1">
    <source>
        <dbReference type="SAM" id="MobiDB-lite"/>
    </source>
</evidence>
<feature type="domain" description="Xylose isomerase-like TIM barrel" evidence="2">
    <location>
        <begin position="67"/>
        <end position="312"/>
    </location>
</feature>
<evidence type="ECO:0000313" key="4">
    <source>
        <dbReference type="Proteomes" id="UP000320176"/>
    </source>
</evidence>
<organism evidence="3 4">
    <name type="scientific">Stieleria varia</name>
    <dbReference type="NCBI Taxonomy" id="2528005"/>
    <lineage>
        <taxon>Bacteria</taxon>
        <taxon>Pseudomonadati</taxon>
        <taxon>Planctomycetota</taxon>
        <taxon>Planctomycetia</taxon>
        <taxon>Pirellulales</taxon>
        <taxon>Pirellulaceae</taxon>
        <taxon>Stieleria</taxon>
    </lineage>
</organism>